<dbReference type="EMBL" id="SDRB02002898">
    <property type="protein sequence ID" value="THG18679.1"/>
    <property type="molecule type" value="Genomic_DNA"/>
</dbReference>
<dbReference type="InterPro" id="IPR036047">
    <property type="entry name" value="F-box-like_dom_sf"/>
</dbReference>
<dbReference type="AlphaFoldDB" id="A0A4S4EPL8"/>
<dbReference type="Pfam" id="PF07734">
    <property type="entry name" value="FBA_1"/>
    <property type="match status" value="1"/>
</dbReference>
<dbReference type="InterPro" id="IPR017451">
    <property type="entry name" value="F-box-assoc_interact_dom"/>
</dbReference>
<dbReference type="PANTHER" id="PTHR35546:SF25">
    <property type="entry name" value="F-BOX DOMAIN-CONTAINING PROTEIN"/>
    <property type="match status" value="1"/>
</dbReference>
<dbReference type="Pfam" id="PF00646">
    <property type="entry name" value="F-box"/>
    <property type="match status" value="1"/>
</dbReference>
<evidence type="ECO:0000313" key="3">
    <source>
        <dbReference type="Proteomes" id="UP000306102"/>
    </source>
</evidence>
<dbReference type="InterPro" id="IPR001810">
    <property type="entry name" value="F-box_dom"/>
</dbReference>
<comment type="caution">
    <text evidence="2">The sequence shown here is derived from an EMBL/GenBank/DDBJ whole genome shotgun (WGS) entry which is preliminary data.</text>
</comment>
<protein>
    <recommendedName>
        <fullName evidence="1">F-box domain-containing protein</fullName>
    </recommendedName>
</protein>
<keyword evidence="3" id="KW-1185">Reference proteome</keyword>
<sequence>MTNTTTSKSIASSSSAIANNVDLLTEILIRVSPKSLLRFKSVSKNWLNLISNSNFAFNHALRNRNSSISGLYFTSLDSCSAKEQVKSVSLQGHQNLPTLAFLDHGAGSEFPIRIQSSCNGLLLCDCVQIVWDCNRTVVDRITMSYIICNPTTQKYKLLPQPCGCVSGSYGCLAFDPSKSSHYKVLLVFNSTNKFEIYSSESSSWKQIDFSKAESFSGGVYWNGAIHWLTEEENVHTRFDFDTEKLIEIPIAPKPKILSLDKIRYSEECCGRLLLIQMPLFCSMEFEILEMDRDYRGWIVNCNVNLASLINELPGIVQRTDCYAFHVASVVKGENGDDFELVLVFQQPREVICYNVKCKTMKVIIDSVTADFDKFICDHGPYRPFRFIESLSPV</sequence>
<gene>
    <name evidence="2" type="ORF">TEA_027023</name>
</gene>
<evidence type="ECO:0000313" key="2">
    <source>
        <dbReference type="EMBL" id="THG18679.1"/>
    </source>
</evidence>
<dbReference type="InterPro" id="IPR055290">
    <property type="entry name" value="At3g26010-like"/>
</dbReference>
<evidence type="ECO:0000259" key="1">
    <source>
        <dbReference type="SMART" id="SM00256"/>
    </source>
</evidence>
<name>A0A4S4EPL8_CAMSN</name>
<dbReference type="InterPro" id="IPR006527">
    <property type="entry name" value="F-box-assoc_dom_typ1"/>
</dbReference>
<dbReference type="SUPFAM" id="SSF81383">
    <property type="entry name" value="F-box domain"/>
    <property type="match status" value="1"/>
</dbReference>
<accession>A0A4S4EPL8</accession>
<dbReference type="PANTHER" id="PTHR35546">
    <property type="entry name" value="F-BOX PROTEIN INTERACTION DOMAIN PROTEIN-RELATED"/>
    <property type="match status" value="1"/>
</dbReference>
<feature type="domain" description="F-box" evidence="1">
    <location>
        <begin position="19"/>
        <end position="59"/>
    </location>
</feature>
<dbReference type="SMART" id="SM00256">
    <property type="entry name" value="FBOX"/>
    <property type="match status" value="1"/>
</dbReference>
<proteinExistence type="predicted"/>
<reference evidence="2 3" key="1">
    <citation type="journal article" date="2018" name="Proc. Natl. Acad. Sci. U.S.A.">
        <title>Draft genome sequence of Camellia sinensis var. sinensis provides insights into the evolution of the tea genome and tea quality.</title>
        <authorList>
            <person name="Wei C."/>
            <person name="Yang H."/>
            <person name="Wang S."/>
            <person name="Zhao J."/>
            <person name="Liu C."/>
            <person name="Gao L."/>
            <person name="Xia E."/>
            <person name="Lu Y."/>
            <person name="Tai Y."/>
            <person name="She G."/>
            <person name="Sun J."/>
            <person name="Cao H."/>
            <person name="Tong W."/>
            <person name="Gao Q."/>
            <person name="Li Y."/>
            <person name="Deng W."/>
            <person name="Jiang X."/>
            <person name="Wang W."/>
            <person name="Chen Q."/>
            <person name="Zhang S."/>
            <person name="Li H."/>
            <person name="Wu J."/>
            <person name="Wang P."/>
            <person name="Li P."/>
            <person name="Shi C."/>
            <person name="Zheng F."/>
            <person name="Jian J."/>
            <person name="Huang B."/>
            <person name="Shan D."/>
            <person name="Shi M."/>
            <person name="Fang C."/>
            <person name="Yue Y."/>
            <person name="Li F."/>
            <person name="Li D."/>
            <person name="Wei S."/>
            <person name="Han B."/>
            <person name="Jiang C."/>
            <person name="Yin Y."/>
            <person name="Xia T."/>
            <person name="Zhang Z."/>
            <person name="Bennetzen J.L."/>
            <person name="Zhao S."/>
            <person name="Wan X."/>
        </authorList>
    </citation>
    <scope>NUCLEOTIDE SEQUENCE [LARGE SCALE GENOMIC DNA]</scope>
    <source>
        <strain evidence="3">cv. Shuchazao</strain>
        <tissue evidence="2">Leaf</tissue>
    </source>
</reference>
<dbReference type="NCBIfam" id="TIGR01640">
    <property type="entry name" value="F_box_assoc_1"/>
    <property type="match status" value="1"/>
</dbReference>
<organism evidence="2 3">
    <name type="scientific">Camellia sinensis var. sinensis</name>
    <name type="common">China tea</name>
    <dbReference type="NCBI Taxonomy" id="542762"/>
    <lineage>
        <taxon>Eukaryota</taxon>
        <taxon>Viridiplantae</taxon>
        <taxon>Streptophyta</taxon>
        <taxon>Embryophyta</taxon>
        <taxon>Tracheophyta</taxon>
        <taxon>Spermatophyta</taxon>
        <taxon>Magnoliopsida</taxon>
        <taxon>eudicotyledons</taxon>
        <taxon>Gunneridae</taxon>
        <taxon>Pentapetalae</taxon>
        <taxon>asterids</taxon>
        <taxon>Ericales</taxon>
        <taxon>Theaceae</taxon>
        <taxon>Camellia</taxon>
    </lineage>
</organism>
<dbReference type="Proteomes" id="UP000306102">
    <property type="component" value="Unassembled WGS sequence"/>
</dbReference>